<feature type="region of interest" description="Disordered" evidence="1">
    <location>
        <begin position="61"/>
        <end position="110"/>
    </location>
</feature>
<keyword evidence="3" id="KW-1185">Reference proteome</keyword>
<reference evidence="4" key="1">
    <citation type="submission" date="2017-02" db="UniProtKB">
        <authorList>
            <consortium name="WormBaseParasite"/>
        </authorList>
    </citation>
    <scope>IDENTIFICATION</scope>
</reference>
<accession>A0A0M3HJN1</accession>
<evidence type="ECO:0000256" key="1">
    <source>
        <dbReference type="SAM" id="MobiDB-lite"/>
    </source>
</evidence>
<keyword evidence="2" id="KW-0472">Membrane</keyword>
<dbReference type="WBParaSite" id="ALUE_0000172601-mRNA-1">
    <property type="protein sequence ID" value="ALUE_0000172601-mRNA-1"/>
    <property type="gene ID" value="ALUE_0000172601"/>
</dbReference>
<organism evidence="3 4">
    <name type="scientific">Ascaris lumbricoides</name>
    <name type="common">Giant roundworm</name>
    <dbReference type="NCBI Taxonomy" id="6252"/>
    <lineage>
        <taxon>Eukaryota</taxon>
        <taxon>Metazoa</taxon>
        <taxon>Ecdysozoa</taxon>
        <taxon>Nematoda</taxon>
        <taxon>Chromadorea</taxon>
        <taxon>Rhabditida</taxon>
        <taxon>Spirurina</taxon>
        <taxon>Ascaridomorpha</taxon>
        <taxon>Ascaridoidea</taxon>
        <taxon>Ascarididae</taxon>
        <taxon>Ascaris</taxon>
    </lineage>
</organism>
<dbReference type="Proteomes" id="UP000036681">
    <property type="component" value="Unplaced"/>
</dbReference>
<evidence type="ECO:0000256" key="2">
    <source>
        <dbReference type="SAM" id="Phobius"/>
    </source>
</evidence>
<feature type="compositionally biased region" description="Basic and acidic residues" evidence="1">
    <location>
        <begin position="84"/>
        <end position="110"/>
    </location>
</feature>
<proteinExistence type="predicted"/>
<sequence length="110" mass="12653">MIPQRFIVEEDNAAMIPPYRYKRFSPKDNAIRYLVTVTTLIIAVCFAFIVTLQFCCSRNKVKEDSKHSSSPLPPTNTSISRRIFKIELDRSGHQMDRMKGKELDGGNDKE</sequence>
<evidence type="ECO:0000313" key="4">
    <source>
        <dbReference type="WBParaSite" id="ALUE_0000172601-mRNA-1"/>
    </source>
</evidence>
<evidence type="ECO:0000313" key="3">
    <source>
        <dbReference type="Proteomes" id="UP000036681"/>
    </source>
</evidence>
<protein>
    <submittedName>
        <fullName evidence="4">Uncharacterized protein</fullName>
    </submittedName>
</protein>
<name>A0A0M3HJN1_ASCLU</name>
<keyword evidence="2" id="KW-0812">Transmembrane</keyword>
<keyword evidence="2" id="KW-1133">Transmembrane helix</keyword>
<dbReference type="AlphaFoldDB" id="A0A0M3HJN1"/>
<feature type="transmembrane region" description="Helical" evidence="2">
    <location>
        <begin position="30"/>
        <end position="52"/>
    </location>
</feature>